<proteinExistence type="predicted"/>
<dbReference type="Pfam" id="PF16326">
    <property type="entry name" value="ABC_tran_CTD"/>
    <property type="match status" value="1"/>
</dbReference>
<dbReference type="EMBL" id="CAJNJA010042664">
    <property type="protein sequence ID" value="CAE7785989.1"/>
    <property type="molecule type" value="Genomic_DNA"/>
</dbReference>
<dbReference type="GO" id="GO:0003677">
    <property type="term" value="F:DNA binding"/>
    <property type="evidence" value="ECO:0007669"/>
    <property type="project" value="InterPro"/>
</dbReference>
<feature type="non-terminal residue" evidence="3">
    <location>
        <position position="1"/>
    </location>
</feature>
<dbReference type="AlphaFoldDB" id="A0A812YK08"/>
<comment type="caution">
    <text evidence="3">The sequence shown here is derived from an EMBL/GenBank/DDBJ whole genome shotgun (WGS) entry which is preliminary data.</text>
</comment>
<dbReference type="InterPro" id="IPR045853">
    <property type="entry name" value="Pep_chain_release_fac_I_sf"/>
</dbReference>
<accession>A0A812YK08</accession>
<evidence type="ECO:0000313" key="4">
    <source>
        <dbReference type="Proteomes" id="UP000601435"/>
    </source>
</evidence>
<feature type="region of interest" description="Disordered" evidence="1">
    <location>
        <begin position="11"/>
        <end position="65"/>
    </location>
</feature>
<gene>
    <name evidence="3" type="ORF">SNEC2469_LOCUS23060</name>
</gene>
<keyword evidence="4" id="KW-1185">Reference proteome</keyword>
<evidence type="ECO:0000256" key="1">
    <source>
        <dbReference type="SAM" id="MobiDB-lite"/>
    </source>
</evidence>
<dbReference type="InterPro" id="IPR032524">
    <property type="entry name" value="ABC_tran_C"/>
</dbReference>
<dbReference type="Proteomes" id="UP000601435">
    <property type="component" value="Unassembled WGS sequence"/>
</dbReference>
<dbReference type="Gene3D" id="1.20.58.410">
    <property type="entry name" value="Release factor"/>
    <property type="match status" value="1"/>
</dbReference>
<evidence type="ECO:0000259" key="2">
    <source>
        <dbReference type="Pfam" id="PF16326"/>
    </source>
</evidence>
<dbReference type="SUPFAM" id="SSF75620">
    <property type="entry name" value="Release factor"/>
    <property type="match status" value="1"/>
</dbReference>
<feature type="compositionally biased region" description="Basic and acidic residues" evidence="1">
    <location>
        <begin position="11"/>
        <end position="50"/>
    </location>
</feature>
<organism evidence="3 4">
    <name type="scientific">Symbiodinium necroappetens</name>
    <dbReference type="NCBI Taxonomy" id="1628268"/>
    <lineage>
        <taxon>Eukaryota</taxon>
        <taxon>Sar</taxon>
        <taxon>Alveolata</taxon>
        <taxon>Dinophyceae</taxon>
        <taxon>Suessiales</taxon>
        <taxon>Symbiodiniaceae</taxon>
        <taxon>Symbiodinium</taxon>
    </lineage>
</organism>
<reference evidence="3" key="1">
    <citation type="submission" date="2021-02" db="EMBL/GenBank/DDBJ databases">
        <authorList>
            <person name="Dougan E. K."/>
            <person name="Rhodes N."/>
            <person name="Thang M."/>
            <person name="Chan C."/>
        </authorList>
    </citation>
    <scope>NUCLEOTIDE SEQUENCE</scope>
</reference>
<feature type="domain" description="ABC transporter Uup C-terminal" evidence="2">
    <location>
        <begin position="65"/>
        <end position="120"/>
    </location>
</feature>
<sequence>LFIGNYTEWHNRETKRKREADEFAAMERAEREKEEKKRRQAEHREREQARTKAGPTANSLSRLKTEQLEKRIEELETKIKSIDEKLASPDVWQNHSKAEKLGKERAALVEELEPLEFEWMSRAGA</sequence>
<name>A0A812YK08_9DINO</name>
<evidence type="ECO:0000313" key="3">
    <source>
        <dbReference type="EMBL" id="CAE7785989.1"/>
    </source>
</evidence>
<protein>
    <recommendedName>
        <fullName evidence="2">ABC transporter Uup C-terminal domain-containing protein</fullName>
    </recommendedName>
</protein>